<evidence type="ECO:0000313" key="2">
    <source>
        <dbReference type="EMBL" id="KAK2086799.1"/>
    </source>
</evidence>
<keyword evidence="3" id="KW-1185">Reference proteome</keyword>
<protein>
    <submittedName>
        <fullName evidence="2">Uncharacterized protein</fullName>
    </submittedName>
</protein>
<dbReference type="EMBL" id="JASSZA010000019">
    <property type="protein sequence ID" value="KAK2086799.1"/>
    <property type="molecule type" value="Genomic_DNA"/>
</dbReference>
<comment type="caution">
    <text evidence="2">The sequence shown here is derived from an EMBL/GenBank/DDBJ whole genome shotgun (WGS) entry which is preliminary data.</text>
</comment>
<reference evidence="2 3" key="1">
    <citation type="submission" date="2023-05" db="EMBL/GenBank/DDBJ databases">
        <title>B98-5 Cell Line De Novo Hybrid Assembly: An Optical Mapping Approach.</title>
        <authorList>
            <person name="Kananen K."/>
            <person name="Auerbach J.A."/>
            <person name="Kautto E."/>
            <person name="Blachly J.S."/>
        </authorList>
    </citation>
    <scope>NUCLEOTIDE SEQUENCE [LARGE SCALE GENOMIC DNA]</scope>
    <source>
        <strain evidence="2">B95-8</strain>
        <tissue evidence="2">Cell line</tissue>
    </source>
</reference>
<gene>
    <name evidence="2" type="ORF">P7K49_032706</name>
</gene>
<name>A0ABQ9TQ72_SAGOE</name>
<proteinExistence type="predicted"/>
<organism evidence="2 3">
    <name type="scientific">Saguinus oedipus</name>
    <name type="common">Cotton-top tamarin</name>
    <name type="synonym">Oedipomidas oedipus</name>
    <dbReference type="NCBI Taxonomy" id="9490"/>
    <lineage>
        <taxon>Eukaryota</taxon>
        <taxon>Metazoa</taxon>
        <taxon>Chordata</taxon>
        <taxon>Craniata</taxon>
        <taxon>Vertebrata</taxon>
        <taxon>Euteleostomi</taxon>
        <taxon>Mammalia</taxon>
        <taxon>Eutheria</taxon>
        <taxon>Euarchontoglires</taxon>
        <taxon>Primates</taxon>
        <taxon>Haplorrhini</taxon>
        <taxon>Platyrrhini</taxon>
        <taxon>Cebidae</taxon>
        <taxon>Callitrichinae</taxon>
        <taxon>Saguinus</taxon>
    </lineage>
</organism>
<evidence type="ECO:0000256" key="1">
    <source>
        <dbReference type="SAM" id="MobiDB-lite"/>
    </source>
</evidence>
<accession>A0ABQ9TQ72</accession>
<sequence length="120" mass="13305">MSCPVPRQPQLHTPPPLVQELTPRCPPHMCLWMVFPSTHTQHQSCPGPHRGSSVALAQELLEGRPPKSLQSPQYLPKEDGKALMRPVTAALSPQAITKQAIEKPELEPELLRTHALHPPK</sequence>
<feature type="region of interest" description="Disordered" evidence="1">
    <location>
        <begin position="39"/>
        <end position="76"/>
    </location>
</feature>
<evidence type="ECO:0000313" key="3">
    <source>
        <dbReference type="Proteomes" id="UP001266305"/>
    </source>
</evidence>
<dbReference type="Proteomes" id="UP001266305">
    <property type="component" value="Unassembled WGS sequence"/>
</dbReference>